<dbReference type="AlphaFoldDB" id="A0A2N1UN10"/>
<name>A0A2N1UN10_9BACT</name>
<evidence type="ECO:0000313" key="4">
    <source>
        <dbReference type="Proteomes" id="UP000233414"/>
    </source>
</evidence>
<sequence length="736" mass="78140">MKNKNQWKITKISDNKISNSVVNSNDNKKSKKLFKIFIICGVSILISASIIFGVVKAGIITLPIGTPTAQFYTLSEIYDFITNNTPATEGGHNFTFSDNLAGTGHTLTEIYNALANLISVHKVKLGTTYLGVTGALLPSGGDATINDTCLNKTFFGANQTDWNLQTGNLNPTTSTIMSGTTICGIVGTAIANPTYGDNDASKVLTIATNAGAYNASNLTPANVRNTIAFGVDQVGTFSGNLAYGDDNPSEVLTTAAIPGTWNAVNLTNETIKLGVNYGISSTGILVPSSGTANPGDVIFNKTFFGANQTDWNLQTGTFASQEKIATLQGQEVIPNSGNWLSKVIINISNLVASVIKKEQVVGGITGELTPANGASESLTLTTDNAVCGYKYFGSGATSWTTQEGTGCGMACKECSIGSCVNITDNTQDTTNDFNINSSVCNQVCKKCSAGDCINQTNGEDLFAQCNGSSCCGYCDGIGACAFVINGSTCTSPGNACDGSYRCNGSGACEQQAWACGQPIIDSRDSKQYATVQIGSQCWMKQNMNYDQSSFGNDWCYNNDENNCNIYGRLYTWVSAMQNSTGCNGTGAPPNDRCSTLVQGICPIGWHMPSFFEFITLSKNVGSNPDAFSYDYSYGEKGTDEGSNLKENGSTHWTNNVCSPATPTNGVCNASNFSALPGGNIYRGSDFYEINNTSYFWATTGDNVIAKIYYLNGYSTIVGIGYQTWSDSGHSIRCLKD</sequence>
<protein>
    <recommendedName>
        <fullName evidence="2">Fibrobacter succinogenes major paralogous domain-containing protein</fullName>
    </recommendedName>
</protein>
<feature type="domain" description="Fibrobacter succinogenes major paralogous" evidence="2">
    <location>
        <begin position="531"/>
        <end position="735"/>
    </location>
</feature>
<feature type="transmembrane region" description="Helical" evidence="1">
    <location>
        <begin position="33"/>
        <end position="55"/>
    </location>
</feature>
<organism evidence="3 4">
    <name type="scientific">Candidatus Kuenenbacteria bacterium HGW-Kuenenbacteria-1</name>
    <dbReference type="NCBI Taxonomy" id="2013812"/>
    <lineage>
        <taxon>Bacteria</taxon>
        <taxon>Candidatus Kueneniibacteriota</taxon>
    </lineage>
</organism>
<reference evidence="3 4" key="1">
    <citation type="journal article" date="2017" name="ISME J.">
        <title>Potential for microbial H2 and metal transformations associated with novel bacteria and archaea in deep terrestrial subsurface sediments.</title>
        <authorList>
            <person name="Hernsdorf A.W."/>
            <person name="Amano Y."/>
            <person name="Miyakawa K."/>
            <person name="Ise K."/>
            <person name="Suzuki Y."/>
            <person name="Anantharaman K."/>
            <person name="Probst A."/>
            <person name="Burstein D."/>
            <person name="Thomas B.C."/>
            <person name="Banfield J.F."/>
        </authorList>
    </citation>
    <scope>NUCLEOTIDE SEQUENCE [LARGE SCALE GENOMIC DNA]</scope>
    <source>
        <strain evidence="3">HGW-Kuenenbacteria-1</strain>
    </source>
</reference>
<keyword evidence="1" id="KW-1133">Transmembrane helix</keyword>
<dbReference type="Pfam" id="PF09603">
    <property type="entry name" value="Fib_succ_major"/>
    <property type="match status" value="1"/>
</dbReference>
<dbReference type="InterPro" id="IPR011871">
    <property type="entry name" value="Fib_succ_major"/>
</dbReference>
<evidence type="ECO:0000256" key="1">
    <source>
        <dbReference type="SAM" id="Phobius"/>
    </source>
</evidence>
<gene>
    <name evidence="3" type="ORF">CVV26_02725</name>
</gene>
<proteinExistence type="predicted"/>
<evidence type="ECO:0000259" key="2">
    <source>
        <dbReference type="Pfam" id="PF09603"/>
    </source>
</evidence>
<keyword evidence="1" id="KW-0812">Transmembrane</keyword>
<comment type="caution">
    <text evidence="3">The sequence shown here is derived from an EMBL/GenBank/DDBJ whole genome shotgun (WGS) entry which is preliminary data.</text>
</comment>
<keyword evidence="1" id="KW-0472">Membrane</keyword>
<evidence type="ECO:0000313" key="3">
    <source>
        <dbReference type="EMBL" id="PKL72161.1"/>
    </source>
</evidence>
<dbReference type="NCBIfam" id="TIGR02145">
    <property type="entry name" value="Fib_succ_major"/>
    <property type="match status" value="1"/>
</dbReference>
<dbReference type="Proteomes" id="UP000233414">
    <property type="component" value="Unassembled WGS sequence"/>
</dbReference>
<accession>A0A2N1UN10</accession>
<dbReference type="EMBL" id="PGYQ01000014">
    <property type="protein sequence ID" value="PKL72161.1"/>
    <property type="molecule type" value="Genomic_DNA"/>
</dbReference>